<evidence type="ECO:0000313" key="2">
    <source>
        <dbReference type="EMBL" id="MBA1275723.1"/>
    </source>
</evidence>
<comment type="caution">
    <text evidence="2">The sequence shown here is derived from an EMBL/GenBank/DDBJ whole genome shotgun (WGS) entry which is preliminary data.</text>
</comment>
<dbReference type="EMBL" id="JAAMRF010000012">
    <property type="protein sequence ID" value="MBA1275723.1"/>
    <property type="molecule type" value="Genomic_DNA"/>
</dbReference>
<protein>
    <submittedName>
        <fullName evidence="2">Uncharacterized protein</fullName>
    </submittedName>
</protein>
<keyword evidence="1" id="KW-0732">Signal</keyword>
<feature type="chain" id="PRO_5045833460" evidence="1">
    <location>
        <begin position="27"/>
        <end position="117"/>
    </location>
</feature>
<feature type="signal peptide" evidence="1">
    <location>
        <begin position="1"/>
        <end position="26"/>
    </location>
</feature>
<dbReference type="Proteomes" id="UP000786387">
    <property type="component" value="Unassembled WGS sequence"/>
</dbReference>
<organism evidence="2 3">
    <name type="scientific">Stutzerimonas azotifigens</name>
    <dbReference type="NCBI Taxonomy" id="291995"/>
    <lineage>
        <taxon>Bacteria</taxon>
        <taxon>Pseudomonadati</taxon>
        <taxon>Pseudomonadota</taxon>
        <taxon>Gammaproteobacteria</taxon>
        <taxon>Pseudomonadales</taxon>
        <taxon>Pseudomonadaceae</taxon>
        <taxon>Stutzerimonas</taxon>
    </lineage>
</organism>
<dbReference type="RefSeq" id="WP_181072894.1">
    <property type="nucleotide sequence ID" value="NZ_JAAMRF010000012.1"/>
</dbReference>
<name>A0ABR5Z679_9GAMM</name>
<proteinExistence type="predicted"/>
<evidence type="ECO:0000256" key="1">
    <source>
        <dbReference type="SAM" id="SignalP"/>
    </source>
</evidence>
<keyword evidence="3" id="KW-1185">Reference proteome</keyword>
<gene>
    <name evidence="2" type="ORF">G7026_20475</name>
</gene>
<accession>A0ABR5Z679</accession>
<reference evidence="2 3" key="1">
    <citation type="submission" date="2020-02" db="EMBL/GenBank/DDBJ databases">
        <title>Synteny-based analysis reveals conserved mechanism for high triclosan tolerance in Pseudomonas, as well as instances of horizontal transfer.</title>
        <authorList>
            <person name="Mcfarland A.G."/>
            <person name="Bertucci H.K."/>
            <person name="Litmann E."/>
            <person name="Shen J."/>
            <person name="Huttenhower C."/>
            <person name="Hartmann E.M."/>
        </authorList>
    </citation>
    <scope>NUCLEOTIDE SEQUENCE [LARGE SCALE GENOMIC DNA]</scope>
    <source>
        <strain evidence="2 3">115A1</strain>
    </source>
</reference>
<evidence type="ECO:0000313" key="3">
    <source>
        <dbReference type="Proteomes" id="UP000786387"/>
    </source>
</evidence>
<sequence>MRFAASSCLLPLVLMSALEAVRPFHAAFSKAKGFTDWSSAAAFAVEESDTSRVQYPPLQLANLLLETAWYSAYEQGLCKQAYDAVDRLESLKNSLRPTERRFFRESMKHLPAELCNQ</sequence>